<dbReference type="HAMAP" id="MF_01866">
    <property type="entry name" value="UPF0745"/>
    <property type="match status" value="1"/>
</dbReference>
<dbReference type="Gene3D" id="3.10.510.20">
    <property type="entry name" value="YcgL domain"/>
    <property type="match status" value="1"/>
</dbReference>
<dbReference type="Proteomes" id="UP000811844">
    <property type="component" value="Unassembled WGS sequence"/>
</dbReference>
<name>A0ABS5HZB4_9GAMM</name>
<dbReference type="PROSITE" id="PS51648">
    <property type="entry name" value="YCGL"/>
    <property type="match status" value="1"/>
</dbReference>
<organism evidence="3 4">
    <name type="scientific">Shewanella intestini</name>
    <dbReference type="NCBI Taxonomy" id="2017544"/>
    <lineage>
        <taxon>Bacteria</taxon>
        <taxon>Pseudomonadati</taxon>
        <taxon>Pseudomonadota</taxon>
        <taxon>Gammaproteobacteria</taxon>
        <taxon>Alteromonadales</taxon>
        <taxon>Shewanellaceae</taxon>
        <taxon>Shewanella</taxon>
    </lineage>
</organism>
<feature type="domain" description="YcgL" evidence="2">
    <location>
        <begin position="1"/>
        <end position="85"/>
    </location>
</feature>
<dbReference type="InterPro" id="IPR038068">
    <property type="entry name" value="YcgL-like_sf"/>
</dbReference>
<dbReference type="EMBL" id="JAAIKR010000002">
    <property type="protein sequence ID" value="MBR9727096.1"/>
    <property type="molecule type" value="Genomic_DNA"/>
</dbReference>
<evidence type="ECO:0000259" key="2">
    <source>
        <dbReference type="PROSITE" id="PS51648"/>
    </source>
</evidence>
<evidence type="ECO:0000313" key="4">
    <source>
        <dbReference type="Proteomes" id="UP000811844"/>
    </source>
</evidence>
<evidence type="ECO:0000256" key="1">
    <source>
        <dbReference type="HAMAP-Rule" id="MF_01866"/>
    </source>
</evidence>
<comment type="caution">
    <text evidence="3">The sequence shown here is derived from an EMBL/GenBank/DDBJ whole genome shotgun (WGS) entry which is preliminary data.</text>
</comment>
<dbReference type="PANTHER" id="PTHR38109">
    <property type="entry name" value="PROTEIN YCGL"/>
    <property type="match status" value="1"/>
</dbReference>
<dbReference type="Pfam" id="PF05166">
    <property type="entry name" value="YcgL"/>
    <property type="match status" value="1"/>
</dbReference>
<evidence type="ECO:0000313" key="3">
    <source>
        <dbReference type="EMBL" id="MBR9727096.1"/>
    </source>
</evidence>
<dbReference type="InterPro" id="IPR027354">
    <property type="entry name" value="YcgL_dom"/>
</dbReference>
<sequence>MICAVYKSTLKPDTYLYVEKRDDFEAVPEALMKMFGAPQLVMLLPLNKTAKLALADIIKVKAEISDKGFYLQLSPPKENLLAQHRLELGLSDKFDADAVFSRNKH</sequence>
<dbReference type="RefSeq" id="WP_153663208.1">
    <property type="nucleotide sequence ID" value="NZ_JAAIKR010000002.1"/>
</dbReference>
<dbReference type="PANTHER" id="PTHR38109:SF1">
    <property type="entry name" value="PROTEIN YCGL"/>
    <property type="match status" value="1"/>
</dbReference>
<reference evidence="3 4" key="1">
    <citation type="submission" date="2020-02" db="EMBL/GenBank/DDBJ databases">
        <title>Shewanella WXL01 sp. nov., a marine bacterium isolated from green algae in Luhuitou Fringing Reef (Northern South China Sea).</title>
        <authorList>
            <person name="Wang X."/>
        </authorList>
    </citation>
    <scope>NUCLEOTIDE SEQUENCE [LARGE SCALE GENOMIC DNA]</scope>
    <source>
        <strain evidence="3 4">MCCC 1A01895</strain>
    </source>
</reference>
<protein>
    <recommendedName>
        <fullName evidence="1">YcgL domain-containing protein G3R48_03680</fullName>
    </recommendedName>
</protein>
<accession>A0ABS5HZB4</accession>
<keyword evidence="4" id="KW-1185">Reference proteome</keyword>
<proteinExistence type="inferred from homology"/>
<gene>
    <name evidence="3" type="ORF">G3R48_03680</name>
</gene>
<dbReference type="SUPFAM" id="SSF160191">
    <property type="entry name" value="YcgL-like"/>
    <property type="match status" value="1"/>
</dbReference>